<dbReference type="EMBL" id="PSZP01000033">
    <property type="protein sequence ID" value="TCG10569.1"/>
    <property type="molecule type" value="Genomic_DNA"/>
</dbReference>
<evidence type="ECO:0000256" key="1">
    <source>
        <dbReference type="SAM" id="Phobius"/>
    </source>
</evidence>
<name>A0A4R0XSJ5_9MOLU</name>
<reference evidence="2 3" key="1">
    <citation type="submission" date="2018-02" db="EMBL/GenBank/DDBJ databases">
        <title>Mycoplasma marinum and Mycoplasma todarodis sp. nov., moderately halophilic and psychrotolerant mycoplasmas isolated from cephalopods.</title>
        <authorList>
            <person name="Viver T."/>
        </authorList>
    </citation>
    <scope>NUCLEOTIDE SEQUENCE [LARGE SCALE GENOMIC DNA]</scope>
    <source>
        <strain evidence="2 3">5H</strain>
    </source>
</reference>
<dbReference type="RefSeq" id="WP_131613688.1">
    <property type="nucleotide sequence ID" value="NZ_PSZP01000033.1"/>
</dbReference>
<dbReference type="OrthoDB" id="401207at2"/>
<proteinExistence type="predicted"/>
<keyword evidence="1" id="KW-1133">Transmembrane helix</keyword>
<organism evidence="2 3">
    <name type="scientific">Mycoplasma todarodis</name>
    <dbReference type="NCBI Taxonomy" id="1937191"/>
    <lineage>
        <taxon>Bacteria</taxon>
        <taxon>Bacillati</taxon>
        <taxon>Mycoplasmatota</taxon>
        <taxon>Mollicutes</taxon>
        <taxon>Mycoplasmataceae</taxon>
        <taxon>Mycoplasma</taxon>
    </lineage>
</organism>
<feature type="transmembrane region" description="Helical" evidence="1">
    <location>
        <begin position="89"/>
        <end position="108"/>
    </location>
</feature>
<comment type="caution">
    <text evidence="2">The sequence shown here is derived from an EMBL/GenBank/DDBJ whole genome shotgun (WGS) entry which is preliminary data.</text>
</comment>
<keyword evidence="1" id="KW-0812">Transmembrane</keyword>
<dbReference type="Proteomes" id="UP000291072">
    <property type="component" value="Unassembled WGS sequence"/>
</dbReference>
<feature type="transmembrane region" description="Helical" evidence="1">
    <location>
        <begin position="28"/>
        <end position="48"/>
    </location>
</feature>
<keyword evidence="3" id="KW-1185">Reference proteome</keyword>
<evidence type="ECO:0000313" key="2">
    <source>
        <dbReference type="EMBL" id="TCG10569.1"/>
    </source>
</evidence>
<evidence type="ECO:0000313" key="3">
    <source>
        <dbReference type="Proteomes" id="UP000291072"/>
    </source>
</evidence>
<accession>A0A4R0XSJ5</accession>
<keyword evidence="1" id="KW-0472">Membrane</keyword>
<gene>
    <name evidence="2" type="ORF">C4B25_03680</name>
</gene>
<protein>
    <submittedName>
        <fullName evidence="2">Uncharacterized protein</fullName>
    </submittedName>
</protein>
<sequence length="117" mass="13639">MNRIPLKMEMHSGMIEGNHFFRSGTSDYVFGALFIVLALAILCFYPRAKENAKRYKKKQMEEYKKMNPKAPSDYENTGMFLPPWERTKLFAPLFFCVVFIIIGFAFLVGTPLKLWVD</sequence>
<dbReference type="AlphaFoldDB" id="A0A4R0XSJ5"/>